<evidence type="ECO:0000256" key="1">
    <source>
        <dbReference type="SAM" id="MobiDB-lite"/>
    </source>
</evidence>
<dbReference type="EMBL" id="CP071090">
    <property type="protein sequence ID" value="QSQ24501.1"/>
    <property type="molecule type" value="Genomic_DNA"/>
</dbReference>
<dbReference type="NCBIfam" id="TIGR03696">
    <property type="entry name" value="Rhs_assc_core"/>
    <property type="match status" value="1"/>
</dbReference>
<dbReference type="Pfam" id="PF05593">
    <property type="entry name" value="RHS_repeat"/>
    <property type="match status" value="1"/>
</dbReference>
<feature type="region of interest" description="Disordered" evidence="1">
    <location>
        <begin position="34"/>
        <end position="62"/>
    </location>
</feature>
<evidence type="ECO:0008006" key="5">
    <source>
        <dbReference type="Google" id="ProtNLM"/>
    </source>
</evidence>
<feature type="region of interest" description="Disordered" evidence="1">
    <location>
        <begin position="1760"/>
        <end position="1799"/>
    </location>
</feature>
<feature type="signal peptide" evidence="2">
    <location>
        <begin position="1"/>
        <end position="21"/>
    </location>
</feature>
<dbReference type="Proteomes" id="UP000662747">
    <property type="component" value="Chromosome"/>
</dbReference>
<gene>
    <name evidence="3" type="ORF">JY651_05985</name>
</gene>
<organism evidence="3 4">
    <name type="scientific">Pyxidicoccus parkwayensis</name>
    <dbReference type="NCBI Taxonomy" id="2813578"/>
    <lineage>
        <taxon>Bacteria</taxon>
        <taxon>Pseudomonadati</taxon>
        <taxon>Myxococcota</taxon>
        <taxon>Myxococcia</taxon>
        <taxon>Myxococcales</taxon>
        <taxon>Cystobacterineae</taxon>
        <taxon>Myxococcaceae</taxon>
        <taxon>Pyxidicoccus</taxon>
    </lineage>
</organism>
<keyword evidence="4" id="KW-1185">Reference proteome</keyword>
<dbReference type="PANTHER" id="PTHR32305:SF15">
    <property type="entry name" value="PROTEIN RHSA-RELATED"/>
    <property type="match status" value="1"/>
</dbReference>
<protein>
    <recommendedName>
        <fullName evidence="5">RHS repeat-associated core domain-containing protein</fullName>
    </recommendedName>
</protein>
<evidence type="ECO:0000313" key="4">
    <source>
        <dbReference type="Proteomes" id="UP000662747"/>
    </source>
</evidence>
<dbReference type="RefSeq" id="WP_206726063.1">
    <property type="nucleotide sequence ID" value="NZ_CP071090.1"/>
</dbReference>
<dbReference type="PANTHER" id="PTHR32305">
    <property type="match status" value="1"/>
</dbReference>
<accession>A0ABX7P142</accession>
<evidence type="ECO:0000256" key="2">
    <source>
        <dbReference type="SAM" id="SignalP"/>
    </source>
</evidence>
<feature type="compositionally biased region" description="Pro residues" evidence="1">
    <location>
        <begin position="50"/>
        <end position="62"/>
    </location>
</feature>
<dbReference type="Gene3D" id="2.180.10.10">
    <property type="entry name" value="RHS repeat-associated core"/>
    <property type="match status" value="2"/>
</dbReference>
<feature type="compositionally biased region" description="Gly residues" evidence="1">
    <location>
        <begin position="39"/>
        <end position="49"/>
    </location>
</feature>
<dbReference type="InterPro" id="IPR022385">
    <property type="entry name" value="Rhs_assc_core"/>
</dbReference>
<dbReference type="InterPro" id="IPR031325">
    <property type="entry name" value="RHS_repeat"/>
</dbReference>
<dbReference type="InterPro" id="IPR050708">
    <property type="entry name" value="T6SS_VgrG/RHS"/>
</dbReference>
<sequence length="1852" mass="201335">MRLIPFAALVGALTAPVMAHAQFCPSDILPRCDAPQGNPTGGLPGGNGGAPPPPNATPGPPFFGDPVSLGDGYAYFRQKDFEIPLSQGSLPFIRMYVSPARSYAYAKFPEGFLPSTSTNYVPRPFGEHRFGGSLNWWHNFYSAVRKDSPTIAEVDIRDVDGFFNHLQWNSTPATSGRWYLNVNNAGSRDRLWQDKADGTWPEKFVYFREGSGRYTYDAVYVHNTTPAGRHYFLSRIDDTEYVAPGQTEVPRAVLEYAQPSTDGGTVPDPLCPAGAAGSTPGVPYLSTVTSRDGTKLRFYYRRLSNTVGRTECVLDHINIEDVADGGVQEKPLVQYQYSTQGNELVRADYPQTGGSLEYTYPVTNSANALLDVREGGALKSRHTYEWSSPTPKRDESNGHDYAIAEVSSTNPAVKDACTQAKNGSLPTMEFADSKAGLGTGNVGQTTLTSRFASGAAFESHASWRPISFETRCDGTSCPGFVSGIEKWEYECPGVDTSVAPAMAKAHKDMRGAWESYVHELPDAGVPEAQGVPSRYMKVLTQVREGAQDSSGTGSLAEVRYGYTYGSSTRSLPAYEQLVERQEVSSVLSPGGMARTQYVYDSATNRLKAMFRTGWTYERGTDGNWTLEKRRIGLFYFRAPQCGGSGPEDTQGRVLETHGPCIVDDDTANVATITDCPASPVFPVTKYEYWAQSETSHRRNRLKTQTELPGGCGGTASLVTQYLEYDAFGNATRIQDPAGVVTERAYNQDLLARETIQEGSTSMTTLLTYDQARLKAIQHPQGNFDVFCYRTGTTAGLGCTGGSPTYLLQWRAKAADANGVSWSEKVEYTYWPDETVKSATFLGWNGSAAETRRVMTFSADARRRPTFQGAGNLPSPVKAAHLFDANGNVTGLGFPYNNPPAVCGGPDSSGQPTSQQCTAMGYDRLDRLTRIDEFPADGTSQRTCLTYDAQSHVTSVRQGCSAGGTGDCSACAASTPTTEYTYDDFGNLVTVMLPHTSDGAGGAGVTRYAFDALGRMLLKETPEMRAQGERVAYEYDTLGRLLRAKRHYTSPLAGQENLFALSYDVNDPADATSTPPSDCPQPAHTEGRLRYRHDSFGRTWYQYDLRGRVAGEIRLREGQTSCAAAGVADRPHTFYAYNANGNLTSITYPHGRVVTYTYGTGADLDRVKAIDVRLWGASSYTDTRIIDAVAWEPFGGLRGYQVNHPVSATRSAVEYMLGDNGAQAPSACPSTPPSAVASDLTGRLRALRVSSGNFNPGTSSGDIFKRTYTWAGDQVAQLDSCLLGATTPRTETFSYDRTLRLKTAGRPSGNFAATGGAFESRSYEYNGRGSRTALSEDGYAFDINMAAAPAVERLTGWGSGTTGSLFRYSMSYDADGRVSQKRWAAGMSGAPVFTLGFEYGQSTGVATDSVFRAVNVNGLFYNYYYDALGRRRLKSHPGGTTDEFFHSTSNRLLTDRGSNAFTVPVGHFTTDDYVWLAGRPVAMVRAKFSSAWVRQPDSVGDCARDGESVACGVYFPVTDHVGKPVLMLDGSRRVSAAADYDAFGNVNRVTQVAETAHPYPDATTTSLTTFSQPKENSSVVVRMRARYHLLDSEGGADFIRLVDATSGTTLDETSGARRGRVTTSWVTPSNSSVQVRFAAGPAGGPAYQGAVVEGYEYQRYQSGAQPFWTPLRFPGHYYDAETELHENWNRYYDPSIGQYLQPESMLARKSAALPAYSYALNNPLFYLDDTGLSPRDWLGGRFGFFAYKVLELSIRWGMPSLETPKPGGPGSTTSQPAFPEPAGRSAANPCAESGSGGGKPPVPSEILEILKQFGSMEVFPIILMDPSLILNNPSIFDQDIFGPMGGDIQQPYI</sequence>
<name>A0ABX7P142_9BACT</name>
<proteinExistence type="predicted"/>
<evidence type="ECO:0000313" key="3">
    <source>
        <dbReference type="EMBL" id="QSQ24501.1"/>
    </source>
</evidence>
<reference evidence="3 4" key="1">
    <citation type="submission" date="2021-02" db="EMBL/GenBank/DDBJ databases">
        <title>De Novo genome assembly of isolated myxobacteria.</title>
        <authorList>
            <person name="Stevens D.C."/>
        </authorList>
    </citation>
    <scope>NUCLEOTIDE SEQUENCE [LARGE SCALE GENOMIC DNA]</scope>
    <source>
        <strain evidence="4">SCPEA02</strain>
    </source>
</reference>
<feature type="chain" id="PRO_5045698329" description="RHS repeat-associated core domain-containing protein" evidence="2">
    <location>
        <begin position="22"/>
        <end position="1852"/>
    </location>
</feature>
<keyword evidence="2" id="KW-0732">Signal</keyword>